<name>A0ABS4YKI6_9MICO</name>
<accession>A0ABS4YKI6</accession>
<dbReference type="Proteomes" id="UP000698222">
    <property type="component" value="Unassembled WGS sequence"/>
</dbReference>
<proteinExistence type="predicted"/>
<evidence type="ECO:0000313" key="2">
    <source>
        <dbReference type="Proteomes" id="UP000698222"/>
    </source>
</evidence>
<dbReference type="EMBL" id="JAGIOC010000001">
    <property type="protein sequence ID" value="MBP2409312.1"/>
    <property type="molecule type" value="Genomic_DNA"/>
</dbReference>
<reference evidence="1 2" key="1">
    <citation type="submission" date="2021-03" db="EMBL/GenBank/DDBJ databases">
        <title>Sequencing the genomes of 1000 actinobacteria strains.</title>
        <authorList>
            <person name="Klenk H.-P."/>
        </authorList>
    </citation>
    <scope>NUCLEOTIDE SEQUENCE [LARGE SCALE GENOMIC DNA]</scope>
    <source>
        <strain evidence="1 2">DSM 14564</strain>
    </source>
</reference>
<sequence length="94" mass="10109">MVVVVGREVSPGELPARRRDREDVLVLVRHRPRSSGGLSAQSTAWRRSQGRIAVRGLPPKYIGRLVSVKSVVAFGPAVAATPPTDTVIEGDLRA</sequence>
<organism evidence="1 2">
    <name type="scientific">Brachybacterium fresconis</name>
    <dbReference type="NCBI Taxonomy" id="173363"/>
    <lineage>
        <taxon>Bacteria</taxon>
        <taxon>Bacillati</taxon>
        <taxon>Actinomycetota</taxon>
        <taxon>Actinomycetes</taxon>
        <taxon>Micrococcales</taxon>
        <taxon>Dermabacteraceae</taxon>
        <taxon>Brachybacterium</taxon>
    </lineage>
</organism>
<evidence type="ECO:0000313" key="1">
    <source>
        <dbReference type="EMBL" id="MBP2409312.1"/>
    </source>
</evidence>
<gene>
    <name evidence="1" type="ORF">JOF44_002215</name>
</gene>
<keyword evidence="2" id="KW-1185">Reference proteome</keyword>
<protein>
    <submittedName>
        <fullName evidence="1">Uncharacterized protein</fullName>
    </submittedName>
</protein>
<comment type="caution">
    <text evidence="1">The sequence shown here is derived from an EMBL/GenBank/DDBJ whole genome shotgun (WGS) entry which is preliminary data.</text>
</comment>